<dbReference type="GO" id="GO:0008270">
    <property type="term" value="F:zinc ion binding"/>
    <property type="evidence" value="ECO:0007669"/>
    <property type="project" value="UniProtKB-KW"/>
</dbReference>
<feature type="domain" description="B box-type" evidence="2">
    <location>
        <begin position="4"/>
        <end position="50"/>
    </location>
</feature>
<dbReference type="AlphaFoldDB" id="A0A0J9YH93"/>
<dbReference type="InterPro" id="IPR057668">
    <property type="entry name" value="E2_Ub-conjug_enz_C"/>
</dbReference>
<evidence type="ECO:0000313" key="4">
    <source>
        <dbReference type="Proteomes" id="UP000242525"/>
    </source>
</evidence>
<evidence type="ECO:0000256" key="1">
    <source>
        <dbReference type="PROSITE-ProRule" id="PRU00024"/>
    </source>
</evidence>
<gene>
    <name evidence="3" type="ORF">BN980_GECA01s01005g</name>
</gene>
<protein>
    <recommendedName>
        <fullName evidence="2">B box-type domain-containing protein</fullName>
    </recommendedName>
</protein>
<keyword evidence="1" id="KW-0863">Zinc-finger</keyword>
<proteinExistence type="predicted"/>
<keyword evidence="1" id="KW-0862">Zinc</keyword>
<dbReference type="PROSITE" id="PS50119">
    <property type="entry name" value="ZF_BBOX"/>
    <property type="match status" value="1"/>
</dbReference>
<dbReference type="PANTHER" id="PTHR31560">
    <property type="entry name" value="UPF0652 PROTEIN C16A11.03C-RELATED"/>
    <property type="match status" value="1"/>
</dbReference>
<sequence length="579" mass="65255">MTADDKYLCVECGDQPSERHCVECDEDFCSVCFDYLHRTGTRKTHSVLALDHPHAAAAAAAALGGDINDVQMADAGVQKQSQPLPTPDEINKASAALMAARGDRTSADSSELLEKIKAQCKYIPVRLTTEERKLLRLLEAALNVSEYTDKVDILSYTAKSKRIITQLKEMCSILAGLVVSTNLNLGKSMFFEASNKNNAEWFKTVFEIGRRYKIMNPEKMRNGFGKLMYMIMDSRLPEVKNALEFDFYKPIVTVHSFLMERGGDAVLGDPLVLQAVVEIVPEGKPRPVIQAEIKRKEDVIRELAAKHATDELSCEDIAQCLYSIGDYHAYLRANRHPVESILKLLTKYFDPSGIDGEFSLAISYGRRGARLSHDHAKQYHYVHQSLTLWSHIMRDMFTLWFHADADLASDRYRYNLSDTGQGLNRIKPCPYVNRSMQVIIQRTMDRTGHKWIGSSVVHLGDRAVPNALFFLDKYTQVPRILTPIYLVISNIVKVCKDPFIHNWITSQFGGVDEVIIKILNDFFKHGFDGSGADNFYDAGSCIDGRLTSAWSWANQISKKDYYKVFLVCGFTGFDGSDGF</sequence>
<dbReference type="Proteomes" id="UP000242525">
    <property type="component" value="Unassembled WGS sequence"/>
</dbReference>
<name>A0A0J9YH93_GEOCN</name>
<dbReference type="EMBL" id="CCBN010000001">
    <property type="protein sequence ID" value="CDO51113.1"/>
    <property type="molecule type" value="Genomic_DNA"/>
</dbReference>
<comment type="caution">
    <text evidence="3">The sequence shown here is derived from an EMBL/GenBank/DDBJ whole genome shotgun (WGS) entry which is preliminary data.</text>
</comment>
<keyword evidence="4" id="KW-1185">Reference proteome</keyword>
<dbReference type="PANTHER" id="PTHR31560:SF0">
    <property type="entry name" value="UPF0652 PROTEIN C22H10.08"/>
    <property type="match status" value="1"/>
</dbReference>
<reference evidence="3" key="1">
    <citation type="submission" date="2014-03" db="EMBL/GenBank/DDBJ databases">
        <authorList>
            <person name="Casaregola S."/>
        </authorList>
    </citation>
    <scope>NUCLEOTIDE SEQUENCE [LARGE SCALE GENOMIC DNA]</scope>
    <source>
        <strain evidence="3">CLIB 918</strain>
    </source>
</reference>
<dbReference type="OrthoDB" id="406045at2759"/>
<evidence type="ECO:0000259" key="2">
    <source>
        <dbReference type="PROSITE" id="PS50119"/>
    </source>
</evidence>
<keyword evidence="1" id="KW-0479">Metal-binding</keyword>
<dbReference type="Pfam" id="PF09418">
    <property type="entry name" value="DUF2009"/>
    <property type="match status" value="1"/>
</dbReference>
<organism evidence="3 4">
    <name type="scientific">Geotrichum candidum</name>
    <name type="common">Oospora lactis</name>
    <name type="synonym">Dipodascus geotrichum</name>
    <dbReference type="NCBI Taxonomy" id="1173061"/>
    <lineage>
        <taxon>Eukaryota</taxon>
        <taxon>Fungi</taxon>
        <taxon>Dikarya</taxon>
        <taxon>Ascomycota</taxon>
        <taxon>Saccharomycotina</taxon>
        <taxon>Dipodascomycetes</taxon>
        <taxon>Dipodascales</taxon>
        <taxon>Dipodascaceae</taxon>
        <taxon>Geotrichum</taxon>
    </lineage>
</organism>
<dbReference type="CDD" id="cd20208">
    <property type="entry name" value="Bbox1_DUF2009"/>
    <property type="match status" value="1"/>
</dbReference>
<dbReference type="InterPro" id="IPR018553">
    <property type="entry name" value="E2_Ub-conjug_enz"/>
</dbReference>
<evidence type="ECO:0000313" key="3">
    <source>
        <dbReference type="EMBL" id="CDO51113.1"/>
    </source>
</evidence>
<accession>A0A0J9YH93</accession>
<dbReference type="InterPro" id="IPR000315">
    <property type="entry name" value="Znf_B-box"/>
</dbReference>